<keyword evidence="1" id="KW-0812">Transmembrane</keyword>
<organism evidence="3 4">
    <name type="scientific">Massilia frigida</name>
    <dbReference type="NCBI Taxonomy" id="2609281"/>
    <lineage>
        <taxon>Bacteria</taxon>
        <taxon>Pseudomonadati</taxon>
        <taxon>Pseudomonadota</taxon>
        <taxon>Betaproteobacteria</taxon>
        <taxon>Burkholderiales</taxon>
        <taxon>Oxalobacteraceae</taxon>
        <taxon>Telluria group</taxon>
        <taxon>Massilia</taxon>
    </lineage>
</organism>
<dbReference type="PANTHER" id="PTHR23028">
    <property type="entry name" value="ACETYLTRANSFERASE"/>
    <property type="match status" value="1"/>
</dbReference>
<evidence type="ECO:0000313" key="3">
    <source>
        <dbReference type="EMBL" id="NHZ79724.1"/>
    </source>
</evidence>
<keyword evidence="3" id="KW-0808">Transferase</keyword>
<keyword evidence="3" id="KW-0012">Acyltransferase</keyword>
<feature type="domain" description="Acyltransferase 3" evidence="2">
    <location>
        <begin position="66"/>
        <end position="403"/>
    </location>
</feature>
<feature type="transmembrane region" description="Helical" evidence="1">
    <location>
        <begin position="150"/>
        <end position="171"/>
    </location>
</feature>
<dbReference type="EMBL" id="WHJG01000008">
    <property type="protein sequence ID" value="NHZ79724.1"/>
    <property type="molecule type" value="Genomic_DNA"/>
</dbReference>
<feature type="transmembrane region" description="Helical" evidence="1">
    <location>
        <begin position="343"/>
        <end position="368"/>
    </location>
</feature>
<dbReference type="InterPro" id="IPR050879">
    <property type="entry name" value="Acyltransferase_3"/>
</dbReference>
<dbReference type="Pfam" id="PF01757">
    <property type="entry name" value="Acyl_transf_3"/>
    <property type="match status" value="1"/>
</dbReference>
<feature type="transmembrane region" description="Helical" evidence="1">
    <location>
        <begin position="102"/>
        <end position="130"/>
    </location>
</feature>
<reference evidence="3 4" key="1">
    <citation type="submission" date="2019-10" db="EMBL/GenBank/DDBJ databases">
        <title>Taxonomy of Antarctic Massilia spp.: description of Massilia rubra sp. nov., Massilia aquatica sp. nov., Massilia mucilaginosa sp. nov., Massilia frigida sp. nov. isolated from streams, lakes and regoliths.</title>
        <authorList>
            <person name="Holochova P."/>
            <person name="Sedlacek I."/>
            <person name="Kralova S."/>
            <person name="Maslanova I."/>
            <person name="Busse H.-J."/>
            <person name="Stankova E."/>
            <person name="Vrbovska V."/>
            <person name="Kovarovic V."/>
            <person name="Bartak M."/>
            <person name="Svec P."/>
            <person name="Pantucek R."/>
        </authorList>
    </citation>
    <scope>NUCLEOTIDE SEQUENCE [LARGE SCALE GENOMIC DNA]</scope>
    <source>
        <strain evidence="3 4">CCM 8695</strain>
    </source>
</reference>
<evidence type="ECO:0000259" key="2">
    <source>
        <dbReference type="Pfam" id="PF01757"/>
    </source>
</evidence>
<keyword evidence="1" id="KW-0472">Membrane</keyword>
<dbReference type="InterPro" id="IPR002656">
    <property type="entry name" value="Acyl_transf_3_dom"/>
</dbReference>
<dbReference type="PANTHER" id="PTHR23028:SF53">
    <property type="entry name" value="ACYL_TRANSF_3 DOMAIN-CONTAINING PROTEIN"/>
    <property type="match status" value="1"/>
</dbReference>
<name>A0ABX0NA41_9BURK</name>
<feature type="transmembrane region" description="Helical" evidence="1">
    <location>
        <begin position="242"/>
        <end position="268"/>
    </location>
</feature>
<keyword evidence="1" id="KW-1133">Transmembrane helix</keyword>
<feature type="transmembrane region" description="Helical" evidence="1">
    <location>
        <begin position="388"/>
        <end position="407"/>
    </location>
</feature>
<sequence length="437" mass="48218">MVHEIGAPGLLDDPRRAPVVRQRARLPALHRLTSPGYRTMNSHPMPSIRFLKESQLGENSWHSLLISLLRGLAAIEVAAAHLRNEFFPGLRTLENPTLWYQGLAFLTGFAHQAVVVFFLISGWLVGGSLLNKLGQPHAIGLYAIDRATRLWTVLLPTFVLILASGIVSGVIDPRAPDFAPANDYSATALAGNLVGLQTVVVPEFGGNFPLWSLSNETWYYVMFPLLLMCVAASSGVRRALAASALLAVGVLLPGEMVLYFTIWLLGAAFSRVRIECGTPLRMMMLLVLTIASVVFRLKGRNDDMVVESFPQDLLLSVLFLLFLSSTVNPLPAKQRFLASVHRVAVFFSNFSFTLYVVHIPVLGIIGYVGTTLFGYRHWKAESLGDLGAYLGMLVTVLVSAYGFYLLFEARTYAVRRWLKNLLMGKEIVAQRTSPAKQ</sequence>
<accession>A0ABX0NA41</accession>
<evidence type="ECO:0000313" key="4">
    <source>
        <dbReference type="Proteomes" id="UP000621455"/>
    </source>
</evidence>
<feature type="transmembrane region" description="Helical" evidence="1">
    <location>
        <begin position="217"/>
        <end position="236"/>
    </location>
</feature>
<keyword evidence="4" id="KW-1185">Reference proteome</keyword>
<feature type="transmembrane region" description="Helical" evidence="1">
    <location>
        <begin position="280"/>
        <end position="297"/>
    </location>
</feature>
<gene>
    <name evidence="3" type="ORF">F2P44_10595</name>
</gene>
<dbReference type="GO" id="GO:0016746">
    <property type="term" value="F:acyltransferase activity"/>
    <property type="evidence" value="ECO:0007669"/>
    <property type="project" value="UniProtKB-KW"/>
</dbReference>
<protein>
    <submittedName>
        <fullName evidence="3">Acyltransferase family protein</fullName>
    </submittedName>
</protein>
<comment type="caution">
    <text evidence="3">The sequence shown here is derived from an EMBL/GenBank/DDBJ whole genome shotgun (WGS) entry which is preliminary data.</text>
</comment>
<evidence type="ECO:0000256" key="1">
    <source>
        <dbReference type="SAM" id="Phobius"/>
    </source>
</evidence>
<proteinExistence type="predicted"/>
<dbReference type="RefSeq" id="WP_167086678.1">
    <property type="nucleotide sequence ID" value="NZ_WHJG01000008.1"/>
</dbReference>
<dbReference type="Proteomes" id="UP000621455">
    <property type="component" value="Unassembled WGS sequence"/>
</dbReference>